<name>A0A7G7CRI7_9CORY</name>
<dbReference type="KEGG" id="cik:H0194_04265"/>
<evidence type="ECO:0000313" key="8">
    <source>
        <dbReference type="EMBL" id="QNE90203.1"/>
    </source>
</evidence>
<evidence type="ECO:0000256" key="2">
    <source>
        <dbReference type="ARBA" id="ARBA00022448"/>
    </source>
</evidence>
<dbReference type="GO" id="GO:0005576">
    <property type="term" value="C:extracellular region"/>
    <property type="evidence" value="ECO:0007669"/>
    <property type="project" value="TreeGrafter"/>
</dbReference>
<dbReference type="AlphaFoldDB" id="A0A7G7CRI7"/>
<dbReference type="Pfam" id="PF00497">
    <property type="entry name" value="SBP_bac_3"/>
    <property type="match status" value="1"/>
</dbReference>
<dbReference type="SMART" id="SM00062">
    <property type="entry name" value="PBPb"/>
    <property type="match status" value="1"/>
</dbReference>
<dbReference type="InterPro" id="IPR051455">
    <property type="entry name" value="Bact_solute-bind_prot3"/>
</dbReference>
<dbReference type="InterPro" id="IPR001638">
    <property type="entry name" value="Solute-binding_3/MltF_N"/>
</dbReference>
<comment type="similarity">
    <text evidence="1 4">Belongs to the bacterial solute-binding protein 3 family.</text>
</comment>
<evidence type="ECO:0000313" key="9">
    <source>
        <dbReference type="Proteomes" id="UP000515743"/>
    </source>
</evidence>
<proteinExistence type="inferred from homology"/>
<dbReference type="CDD" id="cd13690">
    <property type="entry name" value="PBP2_GluB"/>
    <property type="match status" value="1"/>
</dbReference>
<keyword evidence="3 6" id="KW-0732">Signal</keyword>
<dbReference type="PANTHER" id="PTHR30085:SF6">
    <property type="entry name" value="ABC TRANSPORTER GLUTAMINE-BINDING PROTEIN GLNH"/>
    <property type="match status" value="1"/>
</dbReference>
<feature type="region of interest" description="Disordered" evidence="5">
    <location>
        <begin position="76"/>
        <end position="98"/>
    </location>
</feature>
<accession>A0A7G7CRI7</accession>
<keyword evidence="2" id="KW-0813">Transport</keyword>
<dbReference type="PROSITE" id="PS01039">
    <property type="entry name" value="SBP_BACTERIAL_3"/>
    <property type="match status" value="1"/>
</dbReference>
<dbReference type="Gene3D" id="3.40.190.10">
    <property type="entry name" value="Periplasmic binding protein-like II"/>
    <property type="match status" value="2"/>
</dbReference>
<evidence type="ECO:0000256" key="6">
    <source>
        <dbReference type="SAM" id="SignalP"/>
    </source>
</evidence>
<evidence type="ECO:0000256" key="4">
    <source>
        <dbReference type="RuleBase" id="RU003744"/>
    </source>
</evidence>
<dbReference type="GO" id="GO:0006865">
    <property type="term" value="P:amino acid transport"/>
    <property type="evidence" value="ECO:0007669"/>
    <property type="project" value="TreeGrafter"/>
</dbReference>
<dbReference type="SUPFAM" id="SSF53850">
    <property type="entry name" value="Periplasmic binding protein-like II"/>
    <property type="match status" value="1"/>
</dbReference>
<dbReference type="EMBL" id="CP059404">
    <property type="protein sequence ID" value="QNE90203.1"/>
    <property type="molecule type" value="Genomic_DNA"/>
</dbReference>
<dbReference type="InterPro" id="IPR018313">
    <property type="entry name" value="SBP_3_CS"/>
</dbReference>
<dbReference type="Proteomes" id="UP000515743">
    <property type="component" value="Chromosome"/>
</dbReference>
<feature type="chain" id="PRO_5028943264" evidence="6">
    <location>
        <begin position="32"/>
        <end position="355"/>
    </location>
</feature>
<evidence type="ECO:0000256" key="5">
    <source>
        <dbReference type="SAM" id="MobiDB-lite"/>
    </source>
</evidence>
<dbReference type="GO" id="GO:0030288">
    <property type="term" value="C:outer membrane-bounded periplasmic space"/>
    <property type="evidence" value="ECO:0007669"/>
    <property type="project" value="TreeGrafter"/>
</dbReference>
<dbReference type="PANTHER" id="PTHR30085">
    <property type="entry name" value="AMINO ACID ABC TRANSPORTER PERMEASE"/>
    <property type="match status" value="1"/>
</dbReference>
<evidence type="ECO:0000256" key="3">
    <source>
        <dbReference type="ARBA" id="ARBA00022729"/>
    </source>
</evidence>
<gene>
    <name evidence="8" type="ORF">H0194_04265</name>
</gene>
<evidence type="ECO:0000256" key="1">
    <source>
        <dbReference type="ARBA" id="ARBA00010333"/>
    </source>
</evidence>
<keyword evidence="9" id="KW-1185">Reference proteome</keyword>
<dbReference type="PROSITE" id="PS51257">
    <property type="entry name" value="PROKAR_LIPOPROTEIN"/>
    <property type="match status" value="1"/>
</dbReference>
<feature type="domain" description="Solute-binding protein family 3/N-terminal" evidence="7">
    <location>
        <begin position="108"/>
        <end position="335"/>
    </location>
</feature>
<protein>
    <submittedName>
        <fullName evidence="8">Glutamate ABC transporter substrate-binding protein</fullName>
    </submittedName>
</protein>
<feature type="signal peptide" evidence="6">
    <location>
        <begin position="1"/>
        <end position="31"/>
    </location>
</feature>
<evidence type="ECO:0000259" key="7">
    <source>
        <dbReference type="SMART" id="SM00062"/>
    </source>
</evidence>
<sequence>MFRHLRFTTPRAPLAVGSLLVATSLTLGSCAAPWQDDAAQEERTEKEVPLDSVARPYRPHNQLPAGTRLEAAGVEAPEEIKTQSVTGSLRPDNKKPKERVPHIVERGRLVVGVDQSQNLLSYRDSVSGQLKGFEVDLAHEIAADIFGDRNKVDFRFIQSAEREEALSSGKVDIIIRTMTITEDRQKNVLFSTPYLTTRTRLLVLNNSHITEPRHVAGRRVCVTDASTAQQLARKHAKHANILLTDSWSDCLMALQLGQTDAVLSDDTILSGMAQQDPYARIVGQSLATDDYGVGVAKPNGANHARGTVRQVNSTLERLRRDGTWNELYTKWFGEFLPAEAMPAAHYKDTDAKEEK</sequence>
<reference evidence="8 9" key="1">
    <citation type="submission" date="2020-07" db="EMBL/GenBank/DDBJ databases">
        <title>Complete genome and description of Corynebacterium incognita strain Marseille-Q3630 sp. nov.</title>
        <authorList>
            <person name="Boxberger M."/>
        </authorList>
    </citation>
    <scope>NUCLEOTIDE SEQUENCE [LARGE SCALE GENOMIC DNA]</scope>
    <source>
        <strain evidence="8 9">Marseille-Q3630</strain>
    </source>
</reference>
<dbReference type="RefSeq" id="WP_185176576.1">
    <property type="nucleotide sequence ID" value="NZ_CP059404.1"/>
</dbReference>
<organism evidence="8 9">
    <name type="scientific">Corynebacterium incognita</name>
    <dbReference type="NCBI Taxonomy" id="2754725"/>
    <lineage>
        <taxon>Bacteria</taxon>
        <taxon>Bacillati</taxon>
        <taxon>Actinomycetota</taxon>
        <taxon>Actinomycetes</taxon>
        <taxon>Mycobacteriales</taxon>
        <taxon>Corynebacteriaceae</taxon>
        <taxon>Corynebacterium</taxon>
    </lineage>
</organism>